<gene>
    <name evidence="1" type="ORF">D8792_03385</name>
</gene>
<reference evidence="1 2" key="1">
    <citation type="submission" date="2018-11" db="EMBL/GenBank/DDBJ databases">
        <title>Species Designations Belie Phenotypic and Genotypic Heterogeneity in Oral Streptococci.</title>
        <authorList>
            <person name="Velsko I."/>
        </authorList>
    </citation>
    <scope>NUCLEOTIDE SEQUENCE [LARGE SCALE GENOMIC DNA]</scope>
    <source>
        <strain evidence="1 2">A52</strain>
    </source>
</reference>
<accession>A0A428H5L3</accession>
<evidence type="ECO:0000313" key="1">
    <source>
        <dbReference type="EMBL" id="RSJ91046.1"/>
    </source>
</evidence>
<organism evidence="1 2">
    <name type="scientific">Streptococcus cristatus</name>
    <dbReference type="NCBI Taxonomy" id="45634"/>
    <lineage>
        <taxon>Bacteria</taxon>
        <taxon>Bacillati</taxon>
        <taxon>Bacillota</taxon>
        <taxon>Bacilli</taxon>
        <taxon>Lactobacillales</taxon>
        <taxon>Streptococcaceae</taxon>
        <taxon>Streptococcus</taxon>
    </lineage>
</organism>
<dbReference type="AlphaFoldDB" id="A0A428H5L3"/>
<comment type="caution">
    <text evidence="1">The sequence shown here is derived from an EMBL/GenBank/DDBJ whole genome shotgun (WGS) entry which is preliminary data.</text>
</comment>
<sequence length="119" mass="14018">MTNLEKLFAFFEAENQRDWDIYQTFLDEHVAWELHGESPEIIQGKEAYLHRIQEAYQNSSAQFCCQYYHTNAEQSRILTILVNDYGDLSCDLFEFASGLIVKEVEYLLKKRVGQKSVIR</sequence>
<name>A0A428H5L3_STRCR</name>
<evidence type="ECO:0008006" key="3">
    <source>
        <dbReference type="Google" id="ProtNLM"/>
    </source>
</evidence>
<evidence type="ECO:0000313" key="2">
    <source>
        <dbReference type="Proteomes" id="UP000270868"/>
    </source>
</evidence>
<dbReference type="RefSeq" id="WP_125372921.1">
    <property type="nucleotide sequence ID" value="NZ_CAUUYS010000002.1"/>
</dbReference>
<protein>
    <recommendedName>
        <fullName evidence="3">Nuclear transport factor 2 family protein</fullName>
    </recommendedName>
</protein>
<dbReference type="SUPFAM" id="SSF54427">
    <property type="entry name" value="NTF2-like"/>
    <property type="match status" value="1"/>
</dbReference>
<dbReference type="Proteomes" id="UP000270868">
    <property type="component" value="Unassembled WGS sequence"/>
</dbReference>
<dbReference type="InterPro" id="IPR032710">
    <property type="entry name" value="NTF2-like_dom_sf"/>
</dbReference>
<dbReference type="EMBL" id="RJPS01000003">
    <property type="protein sequence ID" value="RSJ91046.1"/>
    <property type="molecule type" value="Genomic_DNA"/>
</dbReference>
<dbReference type="Gene3D" id="3.10.450.50">
    <property type="match status" value="1"/>
</dbReference>
<proteinExistence type="predicted"/>